<keyword evidence="8 13" id="KW-0378">Hydrolase</keyword>
<evidence type="ECO:0000256" key="4">
    <source>
        <dbReference type="ARBA" id="ARBA00007974"/>
    </source>
</evidence>
<proteinExistence type="inferred from homology"/>
<keyword evidence="13" id="KW-0966">Cell projection</keyword>
<dbReference type="Proteomes" id="UP000009144">
    <property type="component" value="Chromosome"/>
</dbReference>
<dbReference type="GO" id="GO:0042597">
    <property type="term" value="C:periplasmic space"/>
    <property type="evidence" value="ECO:0007669"/>
    <property type="project" value="UniProtKB-SubCell"/>
</dbReference>
<dbReference type="InterPro" id="IPR019301">
    <property type="entry name" value="Flagellar_prot_FlgJ_N"/>
</dbReference>
<dbReference type="RefSeq" id="WP_014707562.1">
    <property type="nucleotide sequence ID" value="NC_017857.3"/>
</dbReference>
<dbReference type="PRINTS" id="PR01002">
    <property type="entry name" value="FLGFLGJ"/>
</dbReference>
<dbReference type="HOGENOM" id="CLU_013771_3_0_6"/>
<evidence type="ECO:0000313" key="14">
    <source>
        <dbReference type="Proteomes" id="UP000009144"/>
    </source>
</evidence>
<evidence type="ECO:0000256" key="9">
    <source>
        <dbReference type="ARBA" id="ARBA00023295"/>
    </source>
</evidence>
<keyword evidence="7" id="KW-1005">Bacterial flagellum biogenesis</keyword>
<reference evidence="13 14" key="2">
    <citation type="journal article" date="2013" name="Int. J. Syst. Evol. Microbiol.">
        <title>Methylophaga nitratireducenticrescens sp. nov. and Methylophaga frappieri sp. nov., isolated from the biofilm of the methanol-fed denitrification system treating the seawater at the Montreal Biodome.</title>
        <authorList>
            <person name="Villeneuve C."/>
            <person name="Martineau C."/>
            <person name="Mauffrey F."/>
            <person name="Villemur R."/>
        </authorList>
    </citation>
    <scope>NUCLEOTIDE SEQUENCE [LARGE SCALE GENOMIC DNA]</scope>
    <source>
        <strain evidence="13 14">JAM1</strain>
    </source>
</reference>
<dbReference type="Gene3D" id="1.10.530.10">
    <property type="match status" value="1"/>
</dbReference>
<dbReference type="EMBL" id="CP003390">
    <property type="protein sequence ID" value="AFI85197.1"/>
    <property type="molecule type" value="Genomic_DNA"/>
</dbReference>
<dbReference type="InterPro" id="IPR002901">
    <property type="entry name" value="MGlyc_endo_b_GlcNAc-like_dom"/>
</dbReference>
<dbReference type="AlphaFoldDB" id="I1XLC8"/>
<dbReference type="PANTHER" id="PTHR33308">
    <property type="entry name" value="PEPTIDOGLYCAN HYDROLASE FLGJ"/>
    <property type="match status" value="1"/>
</dbReference>
<evidence type="ECO:0000256" key="8">
    <source>
        <dbReference type="ARBA" id="ARBA00022801"/>
    </source>
</evidence>
<evidence type="ECO:0000256" key="6">
    <source>
        <dbReference type="ARBA" id="ARBA00022764"/>
    </source>
</evidence>
<keyword evidence="13" id="KW-0282">Flagellum</keyword>
<evidence type="ECO:0000256" key="2">
    <source>
        <dbReference type="ARBA" id="ARBA00004418"/>
    </source>
</evidence>
<reference evidence="13 14" key="1">
    <citation type="journal article" date="2012" name="J. Bacteriol.">
        <title>Complete genome sequences of Methylophaga sp. strain JAM1 and Methylophaga sp. strain JAM7.</title>
        <authorList>
            <person name="Villeneuve C."/>
            <person name="Martineau C."/>
            <person name="Mauffrey F."/>
            <person name="Villemur R."/>
        </authorList>
    </citation>
    <scope>NUCLEOTIDE SEQUENCE [LARGE SCALE GENOMIC DNA]</scope>
    <source>
        <strain evidence="13 14">JAM1</strain>
    </source>
</reference>
<dbReference type="OrthoDB" id="289937at2"/>
<keyword evidence="14" id="KW-1185">Reference proteome</keyword>
<dbReference type="InterPro" id="IPR051056">
    <property type="entry name" value="Glycosyl_Hydrolase_73"/>
</dbReference>
<dbReference type="eggNOG" id="COG3951">
    <property type="taxonomic scope" value="Bacteria"/>
</dbReference>
<dbReference type="SMART" id="SM00047">
    <property type="entry name" value="LYZ2"/>
    <property type="match status" value="1"/>
</dbReference>
<dbReference type="Pfam" id="PF01832">
    <property type="entry name" value="Glucosaminidase"/>
    <property type="match status" value="1"/>
</dbReference>
<dbReference type="STRING" id="754476.Q7A_2397"/>
<gene>
    <name evidence="13" type="ordered locus">Q7A_2397</name>
</gene>
<evidence type="ECO:0000256" key="5">
    <source>
        <dbReference type="ARBA" id="ARBA00013433"/>
    </source>
</evidence>
<comment type="similarity">
    <text evidence="3">In the N-terminal section; belongs to the FlgJ family.</text>
</comment>
<dbReference type="Pfam" id="PF10135">
    <property type="entry name" value="Rod-binding"/>
    <property type="match status" value="1"/>
</dbReference>
<dbReference type="KEGG" id="mej:Q7A_2397"/>
<evidence type="ECO:0000256" key="1">
    <source>
        <dbReference type="ARBA" id="ARBA00002954"/>
    </source>
</evidence>
<dbReference type="GO" id="GO:0044780">
    <property type="term" value="P:bacterial-type flagellum assembly"/>
    <property type="evidence" value="ECO:0007669"/>
    <property type="project" value="InterPro"/>
</dbReference>
<accession>I1XLC8</accession>
<keyword evidence="9" id="KW-0326">Glycosidase</keyword>
<protein>
    <recommendedName>
        <fullName evidence="5">Peptidoglycan hydrolase FlgJ</fullName>
    </recommendedName>
    <alternativeName>
        <fullName evidence="11">Muramidase FlgJ</fullName>
    </alternativeName>
</protein>
<feature type="domain" description="Mannosyl-glycoprotein endo-beta-N-acetylglucosamidase-like" evidence="12">
    <location>
        <begin position="154"/>
        <end position="314"/>
    </location>
</feature>
<dbReference type="PANTHER" id="PTHR33308:SF9">
    <property type="entry name" value="PEPTIDOGLYCAN HYDROLASE FLGJ"/>
    <property type="match status" value="1"/>
</dbReference>
<comment type="function">
    <text evidence="1">Flagellum-specific muramidase which hydrolyzes the peptidoglycan layer to assemble the rod structure in the periplasmic space.</text>
</comment>
<dbReference type="GO" id="GO:0004040">
    <property type="term" value="F:amidase activity"/>
    <property type="evidence" value="ECO:0007669"/>
    <property type="project" value="InterPro"/>
</dbReference>
<name>I1XLC8_METNJ</name>
<dbReference type="PATRIC" id="fig|754476.3.peg.2360"/>
<dbReference type="GO" id="GO:0016798">
    <property type="term" value="F:hydrolase activity, acting on glycosyl bonds"/>
    <property type="evidence" value="ECO:0007669"/>
    <property type="project" value="UniProtKB-KW"/>
</dbReference>
<keyword evidence="13" id="KW-0969">Cilium</keyword>
<sequence>MTIPSNISQNAVDFHGLNQLRESALKSENEANTLRQVAAQFEALFTTMMLKSMRQASLAEGIFDSNHSKTYREMADQQLAMDLSQRGGLGLQDVIVRQLGGQTNTNANMPLPGQTFSIDTVTIRQDLRRAVKEIHENSQDTDSKEILSGTEHKNFPQRFKTPEEFVNHLWPLAQQAADKMGTTPEVILSQAALETGWGRYVLKDGEGQSSFNLFNIKADSRWDGEFVAKNALEYRDGKPIAEQSRFRSYDDYAQSFEDYVSFLQSQPRYREALKYVGDPETFVEKLHEAGYATDPQYADKIKRIMNGDTLAQISHKNIQNLGY</sequence>
<comment type="similarity">
    <text evidence="4">In the C-terminal section; belongs to the glycosyl hydrolase 73 family.</text>
</comment>
<evidence type="ECO:0000256" key="3">
    <source>
        <dbReference type="ARBA" id="ARBA00006880"/>
    </source>
</evidence>
<dbReference type="Gene3D" id="2.10.70.40">
    <property type="entry name" value="peptidoglycan hydrolase"/>
    <property type="match status" value="1"/>
</dbReference>
<keyword evidence="10" id="KW-0961">Cell wall biogenesis/degradation</keyword>
<comment type="subcellular location">
    <subcellularLocation>
        <location evidence="2">Periplasm</location>
    </subcellularLocation>
</comment>
<dbReference type="eggNOG" id="COG1705">
    <property type="taxonomic scope" value="Bacteria"/>
</dbReference>
<evidence type="ECO:0000256" key="7">
    <source>
        <dbReference type="ARBA" id="ARBA00022795"/>
    </source>
</evidence>
<dbReference type="GO" id="GO:0071973">
    <property type="term" value="P:bacterial-type flagellum-dependent cell motility"/>
    <property type="evidence" value="ECO:0007669"/>
    <property type="project" value="TreeGrafter"/>
</dbReference>
<evidence type="ECO:0000256" key="11">
    <source>
        <dbReference type="ARBA" id="ARBA00030835"/>
    </source>
</evidence>
<dbReference type="GO" id="GO:0071555">
    <property type="term" value="P:cell wall organization"/>
    <property type="evidence" value="ECO:0007669"/>
    <property type="project" value="UniProtKB-KW"/>
</dbReference>
<keyword evidence="6" id="KW-0574">Periplasm</keyword>
<evidence type="ECO:0000259" key="12">
    <source>
        <dbReference type="SMART" id="SM00047"/>
    </source>
</evidence>
<dbReference type="InterPro" id="IPR013377">
    <property type="entry name" value="FlgJ"/>
</dbReference>
<dbReference type="NCBIfam" id="TIGR02541">
    <property type="entry name" value="flagell_FlgJ"/>
    <property type="match status" value="1"/>
</dbReference>
<organism evidence="13 14">
    <name type="scientific">Methylophaga nitratireducenticrescens</name>
    <dbReference type="NCBI Taxonomy" id="754476"/>
    <lineage>
        <taxon>Bacteria</taxon>
        <taxon>Pseudomonadati</taxon>
        <taxon>Pseudomonadota</taxon>
        <taxon>Gammaproteobacteria</taxon>
        <taxon>Thiotrichales</taxon>
        <taxon>Piscirickettsiaceae</taxon>
        <taxon>Methylophaga</taxon>
    </lineage>
</organism>
<evidence type="ECO:0000313" key="13">
    <source>
        <dbReference type="EMBL" id="AFI85197.1"/>
    </source>
</evidence>
<evidence type="ECO:0000256" key="10">
    <source>
        <dbReference type="ARBA" id="ARBA00023316"/>
    </source>
</evidence>